<sequence>MNKVMLSGKIASKKGGRPNVVCFDNGRCHNWRLTLMVKDDFASQQPVYKNGAQVFNTDGTPATEQRHGYSFIDIEVPVFADRNTGQFHEDILMRMFKGEVDVVSIVAQMSSSTFTDKQTGETRFKQTVRVASVRDIMVESWAPRTGQPAPVPAPAPGAYDQVA</sequence>
<dbReference type="AlphaFoldDB" id="A0AAV5B7C8"/>
<comment type="caution">
    <text evidence="2">The sequence shown here is derived from an EMBL/GenBank/DDBJ whole genome shotgun (WGS) entry which is preliminary data.</text>
</comment>
<gene>
    <name evidence="2" type="ORF">ATOP_19330</name>
</gene>
<keyword evidence="3" id="KW-1185">Reference proteome</keyword>
<protein>
    <recommendedName>
        <fullName evidence="4">Single-stranded DNA-binding protein</fullName>
    </recommendedName>
</protein>
<feature type="region of interest" description="Disordered" evidence="1">
    <location>
        <begin position="143"/>
        <end position="163"/>
    </location>
</feature>
<evidence type="ECO:0000256" key="1">
    <source>
        <dbReference type="SAM" id="MobiDB-lite"/>
    </source>
</evidence>
<evidence type="ECO:0000313" key="3">
    <source>
        <dbReference type="Proteomes" id="UP001055025"/>
    </source>
</evidence>
<dbReference type="EMBL" id="BQKC01000002">
    <property type="protein sequence ID" value="GJM56278.1"/>
    <property type="molecule type" value="Genomic_DNA"/>
</dbReference>
<dbReference type="RefSeq" id="WP_265591132.1">
    <property type="nucleotide sequence ID" value="NZ_BQKC01000002.1"/>
</dbReference>
<name>A0AAV5B7C8_9ACTN</name>
<dbReference type="Proteomes" id="UP001055025">
    <property type="component" value="Unassembled WGS sequence"/>
</dbReference>
<proteinExistence type="predicted"/>
<reference evidence="2" key="1">
    <citation type="journal article" date="2022" name="Int. J. Syst. Evol. Microbiol.">
        <title>Granulimonas faecalis gen. nov., sp. nov., and Leptogranulimonas caecicola gen. nov., sp. nov., novel lactate-producing Atopobiaceae bacteria isolated from mouse intestines, and an emended description of the family Atopobiaceae.</title>
        <authorList>
            <person name="Morinaga K."/>
            <person name="Kusada H."/>
            <person name="Sakamoto S."/>
            <person name="Murakami T."/>
            <person name="Toyoda A."/>
            <person name="Mori H."/>
            <person name="Meng X.Y."/>
            <person name="Takashino M."/>
            <person name="Murotomi K."/>
            <person name="Tamaki H."/>
        </authorList>
    </citation>
    <scope>NUCLEOTIDE SEQUENCE</scope>
    <source>
        <strain evidence="2">OPF53</strain>
    </source>
</reference>
<evidence type="ECO:0008006" key="4">
    <source>
        <dbReference type="Google" id="ProtNLM"/>
    </source>
</evidence>
<accession>A0AAV5B7C8</accession>
<evidence type="ECO:0000313" key="2">
    <source>
        <dbReference type="EMBL" id="GJM56278.1"/>
    </source>
</evidence>
<organism evidence="2 3">
    <name type="scientific">Granulimonas faecalis</name>
    <dbReference type="NCBI Taxonomy" id="2894155"/>
    <lineage>
        <taxon>Bacteria</taxon>
        <taxon>Bacillati</taxon>
        <taxon>Actinomycetota</taxon>
        <taxon>Coriobacteriia</taxon>
        <taxon>Coriobacteriales</taxon>
        <taxon>Kribbibacteriaceae</taxon>
        <taxon>Granulimonas</taxon>
    </lineage>
</organism>